<protein>
    <recommendedName>
        <fullName evidence="2">CHAT domain-containing protein</fullName>
    </recommendedName>
</protein>
<accession>A0A9P4IA78</accession>
<keyword evidence="1" id="KW-0175">Coiled coil</keyword>
<dbReference type="Pfam" id="PF12770">
    <property type="entry name" value="CHAT"/>
    <property type="match status" value="1"/>
</dbReference>
<feature type="coiled-coil region" evidence="1">
    <location>
        <begin position="8"/>
        <end position="35"/>
    </location>
</feature>
<evidence type="ECO:0000256" key="1">
    <source>
        <dbReference type="SAM" id="Coils"/>
    </source>
</evidence>
<evidence type="ECO:0000313" key="3">
    <source>
        <dbReference type="EMBL" id="KAF2098106.1"/>
    </source>
</evidence>
<evidence type="ECO:0000313" key="4">
    <source>
        <dbReference type="Proteomes" id="UP000799772"/>
    </source>
</evidence>
<name>A0A9P4IA78_9PEZI</name>
<sequence length="1268" mass="138971">MATDAENQEAIADDAESLNEKYIELSKEYKQTSNVQLLEQGLRLIQQAVERTASGPLARSELRASHLNNLGRCLRLLYEALGQTSRLDEAVDAGRLSLATAPVSSTVRSICYTTLSDTLQQRYFAKGAESRKDFEEALEMARAAVASSGKESKYHDCAHSSLASMLGLYFECIDSDDKYLNEAIRINEYLVNKAAISDDAYGSYVYNLAGDLTSRYRRYGRIEDLELATDHYKIAINAFPLGHTNYHMAVRSFAQNVVIRAEATNQPEGLEDALQALLSLEPHVKNNTELARIWHTKSSLYGQKYDMFSTLDDLHMAVVSADAAFNLLPSESSLRGPILERLSNALAARAETRLSRSDIDAAIDCAKQALEIGSGVPARQSGAYTTLGNRFAIKFEMFGGLQDLSESLNARRNALKLLPVDHKDRPTRLHAVANSLRTHFEHSGNIGQLEESIAVSREAEVNVGRGDPDRSMILDGLSHSLKMRSEHTGNSQDLDEAIIAAEAAVAGSPVSSASRPAYLNGLSQRLQARFYMSGNIADLDRAIEIISEAILRTPEGSSSESIYLNTLSNILSSRYLAKGDVSDLDLSIQNCRKAIAKTSVSSTFRISYLHNLGLRIQRKYYRSSDKEERHAYLREAHDLAVKCVNGTPEGHPGMADYLTELATSQLYLGQFMDPGDEPKLLAQLKLSGSTFERAFRERYATPLTRIRAGQFAGYIFMQLKDWSAASVVLSETVELFQQRSPLSLDESDRQRQLHGLSGISSLACAAFVTLDNPEAGFQILEAGRGIMANIAMGYHSDLLQVKDIDPELHAQYISLRETISRPLHASGSGWSHGQDIVAKRNVQVGKLEEVEKLIRSLPGLDAFNQRPSPQELRNLASHGPLVSFCTVDQRCDAMIVTTAEIQALPLPQLELSQIKARIGMVVSASRLSTMLPSERGIANKRMRALLRWLWNVAVQPVLEHLGLLKSTDSVPKTRLFWVTSGPLGLFPLHAAGKGYTLPLQNAYAHVISSYIPSVSALAFARRCQARVDTKLSNMALVTMPRTAGGFAPLSTRSEVTAIQEAFAASHASEESSISASQLIELCQPSAGEVLHQVRSGNVNLLHLACHAEPDLTDPSNTSLLFGSDPDAPEPDPLTVQELRRVEGSSRLDQRPLRLAYLSACCTAQQYVMNLIDENIHLAASFQLSGFPAVIGTLWEADDVAAVVIAKAFYAELFRLDRVSRTSSVSSDSGDNIARALDVASAACRQRDVIRGNASDDVLAWAAFVHIGA</sequence>
<keyword evidence="4" id="KW-1185">Reference proteome</keyword>
<evidence type="ECO:0000259" key="2">
    <source>
        <dbReference type="Pfam" id="PF12770"/>
    </source>
</evidence>
<dbReference type="Gene3D" id="1.25.40.10">
    <property type="entry name" value="Tetratricopeptide repeat domain"/>
    <property type="match status" value="1"/>
</dbReference>
<dbReference type="SUPFAM" id="SSF81901">
    <property type="entry name" value="HCP-like"/>
    <property type="match status" value="1"/>
</dbReference>
<dbReference type="AlphaFoldDB" id="A0A9P4IA78"/>
<gene>
    <name evidence="3" type="ORF">NA57DRAFT_76901</name>
</gene>
<dbReference type="Proteomes" id="UP000799772">
    <property type="component" value="Unassembled WGS sequence"/>
</dbReference>
<reference evidence="3" key="1">
    <citation type="journal article" date="2020" name="Stud. Mycol.">
        <title>101 Dothideomycetes genomes: a test case for predicting lifestyles and emergence of pathogens.</title>
        <authorList>
            <person name="Haridas S."/>
            <person name="Albert R."/>
            <person name="Binder M."/>
            <person name="Bloem J."/>
            <person name="Labutti K."/>
            <person name="Salamov A."/>
            <person name="Andreopoulos B."/>
            <person name="Baker S."/>
            <person name="Barry K."/>
            <person name="Bills G."/>
            <person name="Bluhm B."/>
            <person name="Cannon C."/>
            <person name="Castanera R."/>
            <person name="Culley D."/>
            <person name="Daum C."/>
            <person name="Ezra D."/>
            <person name="Gonzalez J."/>
            <person name="Henrissat B."/>
            <person name="Kuo A."/>
            <person name="Liang C."/>
            <person name="Lipzen A."/>
            <person name="Lutzoni F."/>
            <person name="Magnuson J."/>
            <person name="Mondo S."/>
            <person name="Nolan M."/>
            <person name="Ohm R."/>
            <person name="Pangilinan J."/>
            <person name="Park H.-J."/>
            <person name="Ramirez L."/>
            <person name="Alfaro M."/>
            <person name="Sun H."/>
            <person name="Tritt A."/>
            <person name="Yoshinaga Y."/>
            <person name="Zwiers L.-H."/>
            <person name="Turgeon B."/>
            <person name="Goodwin S."/>
            <person name="Spatafora J."/>
            <person name="Crous P."/>
            <person name="Grigoriev I."/>
        </authorList>
    </citation>
    <scope>NUCLEOTIDE SEQUENCE</scope>
    <source>
        <strain evidence="3">CBS 133067</strain>
    </source>
</reference>
<dbReference type="InterPro" id="IPR011990">
    <property type="entry name" value="TPR-like_helical_dom_sf"/>
</dbReference>
<proteinExistence type="predicted"/>
<comment type="caution">
    <text evidence="3">The sequence shown here is derived from an EMBL/GenBank/DDBJ whole genome shotgun (WGS) entry which is preliminary data.</text>
</comment>
<dbReference type="InterPro" id="IPR024983">
    <property type="entry name" value="CHAT_dom"/>
</dbReference>
<feature type="domain" description="CHAT" evidence="2">
    <location>
        <begin position="944"/>
        <end position="1268"/>
    </location>
</feature>
<dbReference type="OrthoDB" id="9991317at2759"/>
<organism evidence="3 4">
    <name type="scientific">Rhizodiscina lignyota</name>
    <dbReference type="NCBI Taxonomy" id="1504668"/>
    <lineage>
        <taxon>Eukaryota</taxon>
        <taxon>Fungi</taxon>
        <taxon>Dikarya</taxon>
        <taxon>Ascomycota</taxon>
        <taxon>Pezizomycotina</taxon>
        <taxon>Dothideomycetes</taxon>
        <taxon>Pleosporomycetidae</taxon>
        <taxon>Aulographales</taxon>
        <taxon>Rhizodiscinaceae</taxon>
        <taxon>Rhizodiscina</taxon>
    </lineage>
</organism>
<dbReference type="EMBL" id="ML978127">
    <property type="protein sequence ID" value="KAF2098106.1"/>
    <property type="molecule type" value="Genomic_DNA"/>
</dbReference>